<protein>
    <submittedName>
        <fullName evidence="1">Uncharacterized protein</fullName>
    </submittedName>
</protein>
<dbReference type="AlphaFoldDB" id="A0AAE6ZL14"/>
<evidence type="ECO:0000313" key="2">
    <source>
        <dbReference type="EMBL" id="QJB40196.1"/>
    </source>
</evidence>
<reference evidence="1" key="2">
    <citation type="submission" date="2020-09" db="EMBL/GenBank/DDBJ databases">
        <authorList>
            <person name="Kittiwongwattana C."/>
        </authorList>
    </citation>
    <scope>NUCLEOTIDE SEQUENCE</scope>
    <source>
        <strain evidence="2">1303</strain>
        <strain evidence="1">1310</strain>
    </source>
</reference>
<dbReference type="KEGG" id="coy:HF329_21065"/>
<accession>A0AAE6ZL14</accession>
<dbReference type="Pfam" id="PF22000">
    <property type="entry name" value="DUF6929"/>
    <property type="match status" value="1"/>
</dbReference>
<evidence type="ECO:0000313" key="1">
    <source>
        <dbReference type="EMBL" id="QJB33670.1"/>
    </source>
</evidence>
<evidence type="ECO:0000313" key="4">
    <source>
        <dbReference type="Proteomes" id="UP000503144"/>
    </source>
</evidence>
<organism evidence="1 3">
    <name type="scientific">Chitinophaga oryzae</name>
    <dbReference type="NCBI Taxonomy" id="2725414"/>
    <lineage>
        <taxon>Bacteria</taxon>
        <taxon>Pseudomonadati</taxon>
        <taxon>Bacteroidota</taxon>
        <taxon>Chitinophagia</taxon>
        <taxon>Chitinophagales</taxon>
        <taxon>Chitinophagaceae</taxon>
        <taxon>Chitinophaga</taxon>
    </lineage>
</organism>
<gene>
    <name evidence="2" type="ORF">HF324_20965</name>
    <name evidence="1" type="ORF">HF329_21065</name>
</gene>
<dbReference type="Proteomes" id="UP000502421">
    <property type="component" value="Chromosome"/>
</dbReference>
<sequence>MKAIITLLKTLLLSHFPSGSAINYYDGHLYIIGDDANQLLVLDSNYHEVNTVTLFHYEEKRIPKAKKPDLETAVILNTGQQKRLLALGSAATKERETGVLLPLPPRDSKPVYISYAPFIKRLQQIPEINIEGATVAGEHFILANRGNDGHPVNQLVITTPDFWERQEEVPVSVSKLIIPFPTHGFAGVSELCYVEQEDALLVLLSSEATSNAYDDGAIGDSYLGWVKHISRQLNGADIQLDGIVNLSDIDPAFKGEKMEGVCLSAIKGNEWYLHLVADNDQGASRLFYVKMVMEGLH</sequence>
<reference evidence="3" key="1">
    <citation type="submission" date="2020-04" db="EMBL/GenBank/DDBJ databases">
        <authorList>
            <person name="Kittiwongwattana C."/>
        </authorList>
    </citation>
    <scope>NUCLEOTIDE SEQUENCE [LARGE SCALE GENOMIC DNA]</scope>
    <source>
        <strain evidence="3">1310</strain>
    </source>
</reference>
<evidence type="ECO:0000313" key="3">
    <source>
        <dbReference type="Proteomes" id="UP000502421"/>
    </source>
</evidence>
<dbReference type="EMBL" id="CP051205">
    <property type="protein sequence ID" value="QJB33670.1"/>
    <property type="molecule type" value="Genomic_DNA"/>
</dbReference>
<dbReference type="Proteomes" id="UP000503144">
    <property type="component" value="Chromosome"/>
</dbReference>
<keyword evidence="4" id="KW-1185">Reference proteome</keyword>
<dbReference type="RefSeq" id="WP_168807018.1">
    <property type="nucleotide sequence ID" value="NZ_CP051204.2"/>
</dbReference>
<proteinExistence type="predicted"/>
<name>A0AAE6ZL14_9BACT</name>
<dbReference type="EMBL" id="CP051204">
    <property type="protein sequence ID" value="QJB40196.1"/>
    <property type="molecule type" value="Genomic_DNA"/>
</dbReference>
<dbReference type="InterPro" id="IPR053851">
    <property type="entry name" value="DUF6929"/>
</dbReference>